<evidence type="ECO:0000256" key="2">
    <source>
        <dbReference type="ARBA" id="ARBA00022448"/>
    </source>
</evidence>
<gene>
    <name evidence="9" type="ORF">FC83_GL001979</name>
</gene>
<evidence type="ECO:0000256" key="5">
    <source>
        <dbReference type="ARBA" id="ARBA00022679"/>
    </source>
</evidence>
<keyword evidence="5" id="KW-0808">Transferase</keyword>
<keyword evidence="4" id="KW-0762">Sugar transport</keyword>
<dbReference type="Proteomes" id="UP000051236">
    <property type="component" value="Unassembled WGS sequence"/>
</dbReference>
<dbReference type="AlphaFoldDB" id="A0A0R1XXU6"/>
<evidence type="ECO:0000256" key="7">
    <source>
        <dbReference type="ARBA" id="ARBA00022777"/>
    </source>
</evidence>
<protein>
    <recommendedName>
        <fullName evidence="8">PTS EIIB type-4 domain-containing protein</fullName>
    </recommendedName>
</protein>
<evidence type="ECO:0000256" key="4">
    <source>
        <dbReference type="ARBA" id="ARBA00022597"/>
    </source>
</evidence>
<organism evidence="9 10">
    <name type="scientific">Agrilactobacillus composti DSM 18527 = JCM 14202</name>
    <dbReference type="NCBI Taxonomy" id="1423734"/>
    <lineage>
        <taxon>Bacteria</taxon>
        <taxon>Bacillati</taxon>
        <taxon>Bacillota</taxon>
        <taxon>Bacilli</taxon>
        <taxon>Lactobacillales</taxon>
        <taxon>Lactobacillaceae</taxon>
        <taxon>Agrilactobacillus</taxon>
    </lineage>
</organism>
<dbReference type="GO" id="GO:0016301">
    <property type="term" value="F:kinase activity"/>
    <property type="evidence" value="ECO:0007669"/>
    <property type="project" value="UniProtKB-KW"/>
</dbReference>
<name>A0A0R1XXU6_9LACO</name>
<keyword evidence="7" id="KW-0418">Kinase</keyword>
<reference evidence="9 10" key="1">
    <citation type="journal article" date="2015" name="Genome Announc.">
        <title>Expanding the biotechnology potential of lactobacilli through comparative genomics of 213 strains and associated genera.</title>
        <authorList>
            <person name="Sun Z."/>
            <person name="Harris H.M."/>
            <person name="McCann A."/>
            <person name="Guo C."/>
            <person name="Argimon S."/>
            <person name="Zhang W."/>
            <person name="Yang X."/>
            <person name="Jeffery I.B."/>
            <person name="Cooney J.C."/>
            <person name="Kagawa T.F."/>
            <person name="Liu W."/>
            <person name="Song Y."/>
            <person name="Salvetti E."/>
            <person name="Wrobel A."/>
            <person name="Rasinkangas P."/>
            <person name="Parkhill J."/>
            <person name="Rea M.C."/>
            <person name="O'Sullivan O."/>
            <person name="Ritari J."/>
            <person name="Douillard F.P."/>
            <person name="Paul Ross R."/>
            <person name="Yang R."/>
            <person name="Briner A.E."/>
            <person name="Felis G.E."/>
            <person name="de Vos W.M."/>
            <person name="Barrangou R."/>
            <person name="Klaenhammer T.R."/>
            <person name="Caufield P.W."/>
            <person name="Cui Y."/>
            <person name="Zhang H."/>
            <person name="O'Toole P.W."/>
        </authorList>
    </citation>
    <scope>NUCLEOTIDE SEQUENCE [LARGE SCALE GENOMIC DNA]</scope>
    <source>
        <strain evidence="9 10">DSM 18527</strain>
    </source>
</reference>
<dbReference type="GO" id="GO:0009401">
    <property type="term" value="P:phosphoenolpyruvate-dependent sugar phosphotransferase system"/>
    <property type="evidence" value="ECO:0007669"/>
    <property type="project" value="UniProtKB-KW"/>
</dbReference>
<keyword evidence="2" id="KW-0813">Transport</keyword>
<dbReference type="STRING" id="1423734.FC83_GL001979"/>
<evidence type="ECO:0000313" key="9">
    <source>
        <dbReference type="EMBL" id="KRM34842.1"/>
    </source>
</evidence>
<dbReference type="PROSITE" id="PS51101">
    <property type="entry name" value="PTS_EIIB_TYPE_4"/>
    <property type="match status" value="1"/>
</dbReference>
<dbReference type="PATRIC" id="fig|1423734.3.peg.2003"/>
<keyword evidence="3" id="KW-0963">Cytoplasm</keyword>
<dbReference type="eggNOG" id="COG3444">
    <property type="taxonomic scope" value="Bacteria"/>
</dbReference>
<comment type="subcellular location">
    <subcellularLocation>
        <location evidence="1">Cytoplasm</location>
    </subcellularLocation>
</comment>
<sequence length="165" mass="18199">MIQLIKMLRIDDRLIHGQVAVTWSKQLEVTRIVVVSDTISEDEIQVSALKMAAPEGIKAFVLSVDKAAKMLNDPRADKLKVLLVLNDPKQVAALLAELITKPAILDIANYGRVAGLDGRHKITDTVYLSDEEVQIFKDLAQKGDKFIYQPLPGDAAEPLDKLLEG</sequence>
<evidence type="ECO:0000259" key="8">
    <source>
        <dbReference type="PROSITE" id="PS51101"/>
    </source>
</evidence>
<accession>A0A0R1XXU6</accession>
<evidence type="ECO:0000256" key="3">
    <source>
        <dbReference type="ARBA" id="ARBA00022490"/>
    </source>
</evidence>
<keyword evidence="6" id="KW-0598">Phosphotransferase system</keyword>
<dbReference type="Pfam" id="PF03830">
    <property type="entry name" value="PTSIIB_sorb"/>
    <property type="match status" value="1"/>
</dbReference>
<feature type="domain" description="PTS EIIB type-4" evidence="8">
    <location>
        <begin position="1"/>
        <end position="165"/>
    </location>
</feature>
<keyword evidence="10" id="KW-1185">Reference proteome</keyword>
<proteinExistence type="predicted"/>
<evidence type="ECO:0000256" key="6">
    <source>
        <dbReference type="ARBA" id="ARBA00022683"/>
    </source>
</evidence>
<dbReference type="InterPro" id="IPR004720">
    <property type="entry name" value="PTS_IIB_sorbose-sp"/>
</dbReference>
<dbReference type="SUPFAM" id="SSF52728">
    <property type="entry name" value="PTS IIb component"/>
    <property type="match status" value="1"/>
</dbReference>
<dbReference type="GO" id="GO:0005737">
    <property type="term" value="C:cytoplasm"/>
    <property type="evidence" value="ECO:0007669"/>
    <property type="project" value="UniProtKB-SubCell"/>
</dbReference>
<evidence type="ECO:0000256" key="1">
    <source>
        <dbReference type="ARBA" id="ARBA00004496"/>
    </source>
</evidence>
<dbReference type="GO" id="GO:0008982">
    <property type="term" value="F:protein-N(PI)-phosphohistidine-sugar phosphotransferase activity"/>
    <property type="evidence" value="ECO:0007669"/>
    <property type="project" value="InterPro"/>
</dbReference>
<dbReference type="EMBL" id="AZGA01000020">
    <property type="protein sequence ID" value="KRM34842.1"/>
    <property type="molecule type" value="Genomic_DNA"/>
</dbReference>
<comment type="caution">
    <text evidence="9">The sequence shown here is derived from an EMBL/GenBank/DDBJ whole genome shotgun (WGS) entry which is preliminary data.</text>
</comment>
<evidence type="ECO:0000313" key="10">
    <source>
        <dbReference type="Proteomes" id="UP000051236"/>
    </source>
</evidence>
<dbReference type="Gene3D" id="3.40.35.10">
    <property type="entry name" value="Phosphotransferase system, sorbose subfamily IIB component"/>
    <property type="match status" value="1"/>
</dbReference>
<dbReference type="InterPro" id="IPR036667">
    <property type="entry name" value="PTS_IIB_sorbose-sp_sf"/>
</dbReference>